<reference evidence="1" key="2">
    <citation type="submission" date="2023-01" db="EMBL/GenBank/DDBJ databases">
        <authorList>
            <person name="Sun Q."/>
            <person name="Evtushenko L."/>
        </authorList>
    </citation>
    <scope>NUCLEOTIDE SEQUENCE</scope>
    <source>
        <strain evidence="1">VKM B-2484</strain>
    </source>
</reference>
<name>A0A9W6MWW9_9HYPH</name>
<dbReference type="EMBL" id="BSFJ01000001">
    <property type="protein sequence ID" value="GLK69969.1"/>
    <property type="molecule type" value="Genomic_DNA"/>
</dbReference>
<reference evidence="1" key="1">
    <citation type="journal article" date="2014" name="Int. J. Syst. Evol. Microbiol.">
        <title>Complete genome sequence of Corynebacterium casei LMG S-19264T (=DSM 44701T), isolated from a smear-ripened cheese.</title>
        <authorList>
            <consortium name="US DOE Joint Genome Institute (JGI-PGF)"/>
            <person name="Walter F."/>
            <person name="Albersmeier A."/>
            <person name="Kalinowski J."/>
            <person name="Ruckert C."/>
        </authorList>
    </citation>
    <scope>NUCLEOTIDE SEQUENCE</scope>
    <source>
        <strain evidence="1">VKM B-2484</strain>
    </source>
</reference>
<dbReference type="AlphaFoldDB" id="A0A9W6MWW9"/>
<sequence length="57" mass="6596">MDVALLNKARKALGRQDIGSPGHDWLLRLNTFRHRRHNKIVNKAITTIEKMQAQAFD</sequence>
<keyword evidence="2" id="KW-1185">Reference proteome</keyword>
<gene>
    <name evidence="1" type="ORF">GCM10017643_00840</name>
</gene>
<protein>
    <submittedName>
        <fullName evidence="1">Uncharacterized protein</fullName>
    </submittedName>
</protein>
<comment type="caution">
    <text evidence="1">The sequence shown here is derived from an EMBL/GenBank/DDBJ whole genome shotgun (WGS) entry which is preliminary data.</text>
</comment>
<dbReference type="Proteomes" id="UP001143370">
    <property type="component" value="Unassembled WGS sequence"/>
</dbReference>
<evidence type="ECO:0000313" key="2">
    <source>
        <dbReference type="Proteomes" id="UP001143370"/>
    </source>
</evidence>
<evidence type="ECO:0000313" key="1">
    <source>
        <dbReference type="EMBL" id="GLK69969.1"/>
    </source>
</evidence>
<proteinExistence type="predicted"/>
<dbReference type="RefSeq" id="WP_213375624.1">
    <property type="nucleotide sequence ID" value="NZ_BSFJ01000001.1"/>
</dbReference>
<accession>A0A9W6MWW9</accession>
<organism evidence="1 2">
    <name type="scientific">Ancylobacter dichloromethanicus</name>
    <dbReference type="NCBI Taxonomy" id="518825"/>
    <lineage>
        <taxon>Bacteria</taxon>
        <taxon>Pseudomonadati</taxon>
        <taxon>Pseudomonadota</taxon>
        <taxon>Alphaproteobacteria</taxon>
        <taxon>Hyphomicrobiales</taxon>
        <taxon>Xanthobacteraceae</taxon>
        <taxon>Ancylobacter</taxon>
    </lineage>
</organism>